<keyword evidence="7 8" id="KW-0472">Membrane</keyword>
<accession>A0A9X4LQ26</accession>
<dbReference type="Gene3D" id="3.30.2090.10">
    <property type="entry name" value="Multidrug efflux transporter AcrB TolC docking domain, DN and DC subdomains"/>
    <property type="match status" value="2"/>
</dbReference>
<dbReference type="Gene3D" id="3.30.70.1440">
    <property type="entry name" value="Multidrug efflux transporter AcrB pore domain"/>
    <property type="match status" value="1"/>
</dbReference>
<dbReference type="GO" id="GO:0008324">
    <property type="term" value="F:monoatomic cation transmembrane transporter activity"/>
    <property type="evidence" value="ECO:0007669"/>
    <property type="project" value="InterPro"/>
</dbReference>
<dbReference type="SUPFAM" id="SSF82714">
    <property type="entry name" value="Multidrug efflux transporter AcrB TolC docking domain, DN and DC subdomains"/>
    <property type="match status" value="2"/>
</dbReference>
<dbReference type="PANTHER" id="PTHR32063:SF17">
    <property type="entry name" value="CATION EFFLUX SYSTEM PROTEIN"/>
    <property type="match status" value="1"/>
</dbReference>
<keyword evidence="6 8" id="KW-1133">Transmembrane helix</keyword>
<sequence>MINLLIQLCFKRRQLIWVVAVLLTAYGYFCWVNMTVEAYPEIGDVTTVVTTQVPGLAAEEVEQQITIPLERALRNTPGLVTIRSSSTFALSLITLVFKDGTEDYFANQRVLERIGTVTLPPGITPGLGPVTGPGGEILRYTLESDSRNLMELSEIQRWIVVPALKEVSGVVDVTNFGGFTKEFQLEVDPVKLEQFNLTLQDVVSAINANSVNAGGGRIVRGEQGYVVRAIGQIHELNDLGTVVVTQKEGNPVLVRDLGRLQIGHQEREGIVGKNLNPDTVQGIVLMLKYQNPSRVLEGVHQKLDKLQKRLAAMDVKLVPYIDRDDLVKLTVDKVTHTVLEGIGLVCIVLILFLGSPRSAIVAAVAIPIALVSTFIFMTWTGMPANLLSLGAIDFGIIVDGAIVVMETILRRREEQPTEALTRTDVLEMTSHVAQPMFFATLIIILAYCPLFAFQRAEGKLFTPMAWTVGYALFGALLCSLTLIPGLAYVALRKPRKVFHNKPLIWLTERYRAALELLIARPWIAIAASGLVLAAVVGLGASAGREFLPELDEGSLWLQVDMPSGISLDKANELAAEVRRAMLEFPEVKHVVTQLGRNDSGTDPWTPSHIEAPVGLQPYETWPDRESKGEFVRRVSARLDKIPGISFGISQPIIDGVNDAVGGAHSPLVLRVYGFDLAEDRRIADQVVDLLKQIRGTASASVFQAPPIPQLVVKVNREAAARYGINVADIANLVQTGVGGAPVISVYVEDRAYSVGVRFPNDYKANPEVLGRLVLRSSTGATVPLSLVAEIKLQSGQSTISHELNERQITVRIDNRDRDLASYLDEAQARIDKEVKFDAQKHRLEWAGQFENQRRAQERLTVILGVVLLAMGTVLFLQFGKLRQTLLILGVVPLATLGGLIAIHATGETLNVATAVGFIALFGVSVQNAIIMVSNFRRVRGQGLPLDQTVTQAAAERLRPVLMTATVASIGMLPAALATGVGTDVQRGLATVVVGGLIVSTLLTLFVLPSLFYSIEHLCERKGWDQQDRRTR</sequence>
<dbReference type="Proteomes" id="UP001152766">
    <property type="component" value="Unassembled WGS sequence"/>
</dbReference>
<dbReference type="EMBL" id="SGUG01000032">
    <property type="protein sequence ID" value="MDG0864398.1"/>
    <property type="molecule type" value="Genomic_DNA"/>
</dbReference>
<keyword evidence="4" id="KW-1003">Cell membrane</keyword>
<evidence type="ECO:0000256" key="2">
    <source>
        <dbReference type="ARBA" id="ARBA00010942"/>
    </source>
</evidence>
<dbReference type="Gene3D" id="3.30.70.1320">
    <property type="entry name" value="Multidrug efflux transporter AcrB pore domain like"/>
    <property type="match status" value="1"/>
</dbReference>
<gene>
    <name evidence="9" type="ORF">EXJ73_18190</name>
</gene>
<feature type="transmembrane region" description="Helical" evidence="8">
    <location>
        <begin position="987"/>
        <end position="1012"/>
    </location>
</feature>
<feature type="transmembrane region" description="Helical" evidence="8">
    <location>
        <begin position="512"/>
        <end position="540"/>
    </location>
</feature>
<reference evidence="9" key="1">
    <citation type="submission" date="2019-02" db="EMBL/GenBank/DDBJ databases">
        <title>Draft genome of the type strain Pelomonas aquatica CCUG 52575T.</title>
        <authorList>
            <person name="Gomila M."/>
            <person name="Lalucat J."/>
        </authorList>
    </citation>
    <scope>NUCLEOTIDE SEQUENCE</scope>
    <source>
        <strain evidence="9">CCUG 52575</strain>
    </source>
</reference>
<feature type="transmembrane region" description="Helical" evidence="8">
    <location>
        <begin position="15"/>
        <end position="34"/>
    </location>
</feature>
<proteinExistence type="inferred from homology"/>
<feature type="transmembrane region" description="Helical" evidence="8">
    <location>
        <begin position="960"/>
        <end position="981"/>
    </location>
</feature>
<dbReference type="PRINTS" id="PR00702">
    <property type="entry name" value="ACRIFLAVINRP"/>
</dbReference>
<comment type="subcellular location">
    <subcellularLocation>
        <location evidence="1">Cell membrane</location>
        <topology evidence="1">Multi-pass membrane protein</topology>
    </subcellularLocation>
</comment>
<keyword evidence="10" id="KW-1185">Reference proteome</keyword>
<dbReference type="NCBIfam" id="TIGR00914">
    <property type="entry name" value="2A0601"/>
    <property type="match status" value="1"/>
</dbReference>
<evidence type="ECO:0000256" key="1">
    <source>
        <dbReference type="ARBA" id="ARBA00004651"/>
    </source>
</evidence>
<dbReference type="PANTHER" id="PTHR32063">
    <property type="match status" value="1"/>
</dbReference>
<name>A0A9X4LQ26_9BURK</name>
<evidence type="ECO:0000256" key="7">
    <source>
        <dbReference type="ARBA" id="ARBA00023136"/>
    </source>
</evidence>
<dbReference type="GO" id="GO:0042910">
    <property type="term" value="F:xenobiotic transmembrane transporter activity"/>
    <property type="evidence" value="ECO:0007669"/>
    <property type="project" value="TreeGrafter"/>
</dbReference>
<evidence type="ECO:0000256" key="8">
    <source>
        <dbReference type="SAM" id="Phobius"/>
    </source>
</evidence>
<protein>
    <submittedName>
        <fullName evidence="9">Efflux RND transporter permease subunit</fullName>
    </submittedName>
</protein>
<dbReference type="Gene3D" id="3.30.70.1430">
    <property type="entry name" value="Multidrug efflux transporter AcrB pore domain"/>
    <property type="match status" value="2"/>
</dbReference>
<feature type="transmembrane region" description="Helical" evidence="8">
    <location>
        <begin position="885"/>
        <end position="905"/>
    </location>
</feature>
<keyword evidence="3" id="KW-0813">Transport</keyword>
<organism evidence="9 10">
    <name type="scientific">Pelomonas aquatica</name>
    <dbReference type="NCBI Taxonomy" id="431058"/>
    <lineage>
        <taxon>Bacteria</taxon>
        <taxon>Pseudomonadati</taxon>
        <taxon>Pseudomonadota</taxon>
        <taxon>Betaproteobacteria</taxon>
        <taxon>Burkholderiales</taxon>
        <taxon>Sphaerotilaceae</taxon>
        <taxon>Roseateles</taxon>
    </lineage>
</organism>
<feature type="transmembrane region" description="Helical" evidence="8">
    <location>
        <begin position="911"/>
        <end position="932"/>
    </location>
</feature>
<dbReference type="GO" id="GO:0005886">
    <property type="term" value="C:plasma membrane"/>
    <property type="evidence" value="ECO:0007669"/>
    <property type="project" value="UniProtKB-SubCell"/>
</dbReference>
<comment type="similarity">
    <text evidence="2">Belongs to the resistance-nodulation-cell division (RND) (TC 2.A.6) family.</text>
</comment>
<keyword evidence="5 8" id="KW-0812">Transmembrane</keyword>
<dbReference type="InterPro" id="IPR001036">
    <property type="entry name" value="Acrflvin-R"/>
</dbReference>
<dbReference type="SUPFAM" id="SSF82693">
    <property type="entry name" value="Multidrug efflux transporter AcrB pore domain, PN1, PN2, PC1 and PC2 subdomains"/>
    <property type="match status" value="3"/>
</dbReference>
<dbReference type="InterPro" id="IPR004763">
    <property type="entry name" value="CusA-like"/>
</dbReference>
<dbReference type="InterPro" id="IPR027463">
    <property type="entry name" value="AcrB_DN_DC_subdom"/>
</dbReference>
<feature type="transmembrane region" description="Helical" evidence="8">
    <location>
        <begin position="360"/>
        <end position="380"/>
    </location>
</feature>
<dbReference type="SUPFAM" id="SSF82866">
    <property type="entry name" value="Multidrug efflux transporter AcrB transmembrane domain"/>
    <property type="match status" value="2"/>
</dbReference>
<feature type="transmembrane region" description="Helical" evidence="8">
    <location>
        <begin position="468"/>
        <end position="491"/>
    </location>
</feature>
<evidence type="ECO:0000256" key="4">
    <source>
        <dbReference type="ARBA" id="ARBA00022475"/>
    </source>
</evidence>
<comment type="caution">
    <text evidence="9">The sequence shown here is derived from an EMBL/GenBank/DDBJ whole genome shotgun (WGS) entry which is preliminary data.</text>
</comment>
<feature type="transmembrane region" description="Helical" evidence="8">
    <location>
        <begin position="859"/>
        <end position="878"/>
    </location>
</feature>
<evidence type="ECO:0000256" key="6">
    <source>
        <dbReference type="ARBA" id="ARBA00022989"/>
    </source>
</evidence>
<evidence type="ECO:0000256" key="3">
    <source>
        <dbReference type="ARBA" id="ARBA00022448"/>
    </source>
</evidence>
<evidence type="ECO:0000256" key="5">
    <source>
        <dbReference type="ARBA" id="ARBA00022692"/>
    </source>
</evidence>
<dbReference type="AlphaFoldDB" id="A0A9X4LQ26"/>
<evidence type="ECO:0000313" key="10">
    <source>
        <dbReference type="Proteomes" id="UP001152766"/>
    </source>
</evidence>
<evidence type="ECO:0000313" key="9">
    <source>
        <dbReference type="EMBL" id="MDG0864398.1"/>
    </source>
</evidence>
<dbReference type="Pfam" id="PF00873">
    <property type="entry name" value="ACR_tran"/>
    <property type="match status" value="1"/>
</dbReference>
<feature type="transmembrane region" description="Helical" evidence="8">
    <location>
        <begin position="334"/>
        <end position="353"/>
    </location>
</feature>
<dbReference type="Gene3D" id="1.20.1640.10">
    <property type="entry name" value="Multidrug efflux transporter AcrB transmembrane domain"/>
    <property type="match status" value="2"/>
</dbReference>
<feature type="transmembrane region" description="Helical" evidence="8">
    <location>
        <begin position="436"/>
        <end position="456"/>
    </location>
</feature>
<feature type="transmembrane region" description="Helical" evidence="8">
    <location>
        <begin position="386"/>
        <end position="405"/>
    </location>
</feature>
<dbReference type="RefSeq" id="WP_268154015.1">
    <property type="nucleotide sequence ID" value="NZ_JAPPUW010000030.1"/>
</dbReference>